<dbReference type="Pfam" id="PF17766">
    <property type="entry name" value="fn3_6"/>
    <property type="match status" value="1"/>
</dbReference>
<keyword evidence="5" id="KW-0720">Serine protease</keyword>
<feature type="non-terminal residue" evidence="13">
    <location>
        <position position="1"/>
    </location>
</feature>
<dbReference type="SUPFAM" id="SSF52743">
    <property type="entry name" value="Subtilisin-like"/>
    <property type="match status" value="1"/>
</dbReference>
<proteinExistence type="inferred from homology"/>
<dbReference type="InterPro" id="IPR010259">
    <property type="entry name" value="S8pro/Inhibitor_I9"/>
</dbReference>
<dbReference type="InterPro" id="IPR034197">
    <property type="entry name" value="Peptidases_S8_3"/>
</dbReference>
<keyword evidence="6" id="KW-0325">Glycoprotein</keyword>
<keyword evidence="3 8" id="KW-0732">Signal</keyword>
<feature type="domain" description="Subtilisin-like protease fibronectin type-III" evidence="12">
    <location>
        <begin position="556"/>
        <end position="641"/>
    </location>
</feature>
<evidence type="ECO:0000259" key="12">
    <source>
        <dbReference type="Pfam" id="PF17766"/>
    </source>
</evidence>
<gene>
    <name evidence="13" type="ORF">C3L33_10092</name>
</gene>
<feature type="domain" description="PA" evidence="10">
    <location>
        <begin position="394"/>
        <end position="468"/>
    </location>
</feature>
<dbReference type="FunFam" id="3.30.70.80:FF:000002">
    <property type="entry name" value="Subtilisin-like protease SBT5.3"/>
    <property type="match status" value="1"/>
</dbReference>
<dbReference type="Proteomes" id="UP000428333">
    <property type="component" value="Linkage Group LG06"/>
</dbReference>
<dbReference type="InterPro" id="IPR003137">
    <property type="entry name" value="PA_domain"/>
</dbReference>
<dbReference type="GO" id="GO:0006508">
    <property type="term" value="P:proteolysis"/>
    <property type="evidence" value="ECO:0007669"/>
    <property type="project" value="UniProtKB-KW"/>
</dbReference>
<dbReference type="Gene3D" id="3.40.50.200">
    <property type="entry name" value="Peptidase S8/S53 domain"/>
    <property type="match status" value="1"/>
</dbReference>
<feature type="domain" description="Inhibitor I9" evidence="11">
    <location>
        <begin position="32"/>
        <end position="101"/>
    </location>
</feature>
<dbReference type="InterPro" id="IPR046450">
    <property type="entry name" value="PA_dom_sf"/>
</dbReference>
<evidence type="ECO:0000313" key="14">
    <source>
        <dbReference type="Proteomes" id="UP000428333"/>
    </source>
</evidence>
<dbReference type="Pfam" id="PF02225">
    <property type="entry name" value="PA"/>
    <property type="match status" value="1"/>
</dbReference>
<evidence type="ECO:0000259" key="10">
    <source>
        <dbReference type="Pfam" id="PF02225"/>
    </source>
</evidence>
<dbReference type="Pfam" id="PF05922">
    <property type="entry name" value="Inhibitor_I9"/>
    <property type="match status" value="1"/>
</dbReference>
<dbReference type="EMBL" id="QEFC01001441">
    <property type="protein sequence ID" value="KAE9458002.1"/>
    <property type="molecule type" value="Genomic_DNA"/>
</dbReference>
<evidence type="ECO:0000259" key="11">
    <source>
        <dbReference type="Pfam" id="PF05922"/>
    </source>
</evidence>
<dbReference type="CDD" id="cd04852">
    <property type="entry name" value="Peptidases_S8_3"/>
    <property type="match status" value="1"/>
</dbReference>
<dbReference type="Pfam" id="PF00082">
    <property type="entry name" value="Peptidase_S8"/>
    <property type="match status" value="1"/>
</dbReference>
<feature type="signal peptide" evidence="8">
    <location>
        <begin position="1"/>
        <end position="28"/>
    </location>
</feature>
<evidence type="ECO:0000256" key="3">
    <source>
        <dbReference type="ARBA" id="ARBA00022729"/>
    </source>
</evidence>
<dbReference type="PANTHER" id="PTHR10795">
    <property type="entry name" value="PROPROTEIN CONVERTASE SUBTILISIN/KEXIN"/>
    <property type="match status" value="1"/>
</dbReference>
<dbReference type="InterPro" id="IPR045051">
    <property type="entry name" value="SBT"/>
</dbReference>
<evidence type="ECO:0008006" key="15">
    <source>
        <dbReference type="Google" id="ProtNLM"/>
    </source>
</evidence>
<dbReference type="OrthoDB" id="206201at2759"/>
<evidence type="ECO:0000256" key="8">
    <source>
        <dbReference type="SAM" id="SignalP"/>
    </source>
</evidence>
<dbReference type="InterPro" id="IPR000209">
    <property type="entry name" value="Peptidase_S8/S53_dom"/>
</dbReference>
<dbReference type="GO" id="GO:0004252">
    <property type="term" value="F:serine-type endopeptidase activity"/>
    <property type="evidence" value="ECO:0007669"/>
    <property type="project" value="InterPro"/>
</dbReference>
<keyword evidence="2" id="KW-0645">Protease</keyword>
<accession>A0A6A4LL12</accession>
<dbReference type="InterPro" id="IPR037045">
    <property type="entry name" value="S8pro/Inhibitor_I9_sf"/>
</dbReference>
<keyword evidence="4" id="KW-0378">Hydrolase</keyword>
<evidence type="ECO:0000256" key="4">
    <source>
        <dbReference type="ARBA" id="ARBA00022801"/>
    </source>
</evidence>
<evidence type="ECO:0000256" key="7">
    <source>
        <dbReference type="PROSITE-ProRule" id="PRU01240"/>
    </source>
</evidence>
<comment type="similarity">
    <text evidence="1 7">Belongs to the peptidase S8 family.</text>
</comment>
<dbReference type="SUPFAM" id="SSF52025">
    <property type="entry name" value="PA domain"/>
    <property type="match status" value="1"/>
</dbReference>
<dbReference type="PROSITE" id="PS51892">
    <property type="entry name" value="SUBTILASE"/>
    <property type="match status" value="1"/>
</dbReference>
<dbReference type="AlphaFoldDB" id="A0A6A4LL12"/>
<keyword evidence="14" id="KW-1185">Reference proteome</keyword>
<comment type="caution">
    <text evidence="7">Lacks conserved residue(s) required for the propagation of feature annotation.</text>
</comment>
<organism evidence="13 14">
    <name type="scientific">Rhododendron williamsianum</name>
    <dbReference type="NCBI Taxonomy" id="262921"/>
    <lineage>
        <taxon>Eukaryota</taxon>
        <taxon>Viridiplantae</taxon>
        <taxon>Streptophyta</taxon>
        <taxon>Embryophyta</taxon>
        <taxon>Tracheophyta</taxon>
        <taxon>Spermatophyta</taxon>
        <taxon>Magnoliopsida</taxon>
        <taxon>eudicotyledons</taxon>
        <taxon>Gunneridae</taxon>
        <taxon>Pentapetalae</taxon>
        <taxon>asterids</taxon>
        <taxon>Ericales</taxon>
        <taxon>Ericaceae</taxon>
        <taxon>Ericoideae</taxon>
        <taxon>Rhodoreae</taxon>
        <taxon>Rhododendron</taxon>
    </lineage>
</organism>
<dbReference type="Gene3D" id="2.60.40.2310">
    <property type="match status" value="1"/>
</dbReference>
<evidence type="ECO:0000259" key="9">
    <source>
        <dbReference type="Pfam" id="PF00082"/>
    </source>
</evidence>
<dbReference type="InterPro" id="IPR041469">
    <property type="entry name" value="Subtilisin-like_FN3"/>
</dbReference>
<evidence type="ECO:0000256" key="5">
    <source>
        <dbReference type="ARBA" id="ARBA00022825"/>
    </source>
</evidence>
<dbReference type="InterPro" id="IPR036852">
    <property type="entry name" value="Peptidase_S8/S53_dom_sf"/>
</dbReference>
<name>A0A6A4LL12_9ERIC</name>
<comment type="caution">
    <text evidence="13">The sequence shown here is derived from an EMBL/GenBank/DDBJ whole genome shotgun (WGS) entry which is preliminary data.</text>
</comment>
<evidence type="ECO:0000256" key="6">
    <source>
        <dbReference type="ARBA" id="ARBA00023180"/>
    </source>
</evidence>
<evidence type="ECO:0000256" key="2">
    <source>
        <dbReference type="ARBA" id="ARBA00022670"/>
    </source>
</evidence>
<dbReference type="Gene3D" id="3.30.70.80">
    <property type="entry name" value="Peptidase S8 propeptide/proteinase inhibitor I9"/>
    <property type="match status" value="1"/>
</dbReference>
<protein>
    <recommendedName>
        <fullName evidence="15">Subtilisin-like protease fibronectin type-III domain-containing protein</fullName>
    </recommendedName>
</protein>
<evidence type="ECO:0000256" key="1">
    <source>
        <dbReference type="ARBA" id="ARBA00011073"/>
    </source>
</evidence>
<evidence type="ECO:0000313" key="13">
    <source>
        <dbReference type="EMBL" id="KAE9458002.1"/>
    </source>
</evidence>
<sequence>MTLENPAPLYILSSFLILSSLLHRPTFACKKSYVVYFGAHSHGKDVSSSDFDQVTESHYDFLGSFLGRDEAKDAIFYSYTRHINGFAATLEDEAAAEIASKHFFQILMLFSVQYAKYLITDNYRGKQSIPSSIWNKARFGEDTIIGNLDTGVWPESQSFSDEEMGPIPSKWKGICQNDADRSSIATGARYFSKGYSASNGSLNSTFNSPRDTDGHGSHTLSTAGGNFVPGASVFGYGNGTAKGGSPRARVAAYKVCGPPVAGNECFDVDILAAFDFAIHDGVDVLSVSLGGDPVPFLIDSVAIGSLHAVRHGIVVVCSAGNSGPANGTVSNLAPWQITVGASTMDRQFPSYVILGNKMHLKGESLSPKALPNNKFFPIISAADAKAANASAADAILCKGGSLDPKKVNGKILVCLRGVTDRVDKGEQAALAGAVGMVLANDVLSGNEILADAHVLPASQINYTDGVAIFKYVNYSRLPIAYITRPTTQLPAKPAPFMAAFSSLGPNTIIPDILKPDITAPGVSIIAAYTEAQGPTNEVYDTRRVLFNSYQALRLPMLNGSTTVTRTVKNVGSPGTYSVSIQNPVGISVSVSPERLMFRKVGEQKSFKVSMKVEEGNKRSDYVFGHLTWSDAKHEVRSPIVVKAV</sequence>
<feature type="chain" id="PRO_5025479859" description="Subtilisin-like protease fibronectin type-III domain-containing protein" evidence="8">
    <location>
        <begin position="29"/>
        <end position="644"/>
    </location>
</feature>
<feature type="domain" description="Peptidase S8/S53" evidence="9">
    <location>
        <begin position="140"/>
        <end position="540"/>
    </location>
</feature>
<reference evidence="13 14" key="1">
    <citation type="journal article" date="2019" name="Genome Biol. Evol.">
        <title>The Rhododendron genome and chromosomal organization provide insight into shared whole-genome duplications across the heath family (Ericaceae).</title>
        <authorList>
            <person name="Soza V.L."/>
            <person name="Lindsley D."/>
            <person name="Waalkes A."/>
            <person name="Ramage E."/>
            <person name="Patwardhan R.P."/>
            <person name="Burton J.N."/>
            <person name="Adey A."/>
            <person name="Kumar A."/>
            <person name="Qiu R."/>
            <person name="Shendure J."/>
            <person name="Hall B."/>
        </authorList>
    </citation>
    <scope>NUCLEOTIDE SEQUENCE [LARGE SCALE GENOMIC DNA]</scope>
    <source>
        <strain evidence="13">RSF 1966-606</strain>
    </source>
</reference>
<dbReference type="Gene3D" id="3.50.30.30">
    <property type="match status" value="1"/>
</dbReference>
<dbReference type="CDD" id="cd02120">
    <property type="entry name" value="PA_subtilisin_like"/>
    <property type="match status" value="1"/>
</dbReference>
<dbReference type="FunFam" id="3.50.30.30:FF:000005">
    <property type="entry name" value="subtilisin-like protease SBT1.5"/>
    <property type="match status" value="1"/>
</dbReference>